<dbReference type="RefSeq" id="WP_095043285.1">
    <property type="nucleotide sequence ID" value="NZ_LN890655.1"/>
</dbReference>
<dbReference type="InterPro" id="IPR024775">
    <property type="entry name" value="DinB-like"/>
</dbReference>
<dbReference type="Pfam" id="PF12867">
    <property type="entry name" value="DinB_2"/>
    <property type="match status" value="1"/>
</dbReference>
<evidence type="ECO:0000313" key="3">
    <source>
        <dbReference type="Proteomes" id="UP000215027"/>
    </source>
</evidence>
<gene>
    <name evidence="2" type="ORF">CFX0092_A1974</name>
</gene>
<dbReference type="SUPFAM" id="SSF109854">
    <property type="entry name" value="DinB/YfiT-like putative metalloenzymes"/>
    <property type="match status" value="1"/>
</dbReference>
<dbReference type="Gene3D" id="1.20.120.450">
    <property type="entry name" value="dinb family like domain"/>
    <property type="match status" value="1"/>
</dbReference>
<dbReference type="Proteomes" id="UP000215027">
    <property type="component" value="Chromosome I"/>
</dbReference>
<name>A0A160T2K9_9CHLR</name>
<dbReference type="AlphaFoldDB" id="A0A160T2K9"/>
<reference evidence="2" key="1">
    <citation type="submission" date="2016-01" db="EMBL/GenBank/DDBJ databases">
        <authorList>
            <person name="Mcilroy J.S."/>
            <person name="Karst M S."/>
            <person name="Albertsen M."/>
        </authorList>
    </citation>
    <scope>NUCLEOTIDE SEQUENCE</scope>
    <source>
        <strain evidence="2">Cfx-K</strain>
    </source>
</reference>
<dbReference type="EMBL" id="LN890655">
    <property type="protein sequence ID" value="CUS03852.2"/>
    <property type="molecule type" value="Genomic_DNA"/>
</dbReference>
<dbReference type="InterPro" id="IPR034660">
    <property type="entry name" value="DinB/YfiT-like"/>
</dbReference>
<feature type="domain" description="DinB-like" evidence="1">
    <location>
        <begin position="27"/>
        <end position="166"/>
    </location>
</feature>
<evidence type="ECO:0000259" key="1">
    <source>
        <dbReference type="Pfam" id="PF12867"/>
    </source>
</evidence>
<dbReference type="KEGG" id="pbf:CFX0092_A1974"/>
<keyword evidence="3" id="KW-1185">Reference proteome</keyword>
<dbReference type="OrthoDB" id="2677844at2"/>
<organism evidence="2 3">
    <name type="scientific">Candidatus Promineifilum breve</name>
    <dbReference type="NCBI Taxonomy" id="1806508"/>
    <lineage>
        <taxon>Bacteria</taxon>
        <taxon>Bacillati</taxon>
        <taxon>Chloroflexota</taxon>
        <taxon>Ardenticatenia</taxon>
        <taxon>Candidatus Promineifilales</taxon>
        <taxon>Candidatus Promineifilaceae</taxon>
        <taxon>Candidatus Promineifilum</taxon>
    </lineage>
</organism>
<accession>A0A160T2K9</accession>
<sequence length="179" mass="20490">MGDGEKEQLIVDTQLSREPEIGRWLWALQNTRQRTMREIARLTPAMIDWPPGHDDSSIGAILYHLADIEADWLYVEGLARPIPPEVRAIFPQQARDEQGHLTQVMGDTLEEHVSRLETVRGLLLEAYGQMTLAEFRQVRALEPYDVTPEYVLHHLMQHEAEHRSQIGGLRIAAQRALAQ</sequence>
<protein>
    <recommendedName>
        <fullName evidence="1">DinB-like domain-containing protein</fullName>
    </recommendedName>
</protein>
<evidence type="ECO:0000313" key="2">
    <source>
        <dbReference type="EMBL" id="CUS03852.2"/>
    </source>
</evidence>
<proteinExistence type="predicted"/>